<organism evidence="1 2">
    <name type="scientific">Pseudonocardia kongjuensis</name>
    <dbReference type="NCBI Taxonomy" id="102227"/>
    <lineage>
        <taxon>Bacteria</taxon>
        <taxon>Bacillati</taxon>
        <taxon>Actinomycetota</taxon>
        <taxon>Actinomycetes</taxon>
        <taxon>Pseudonocardiales</taxon>
        <taxon>Pseudonocardiaceae</taxon>
        <taxon>Pseudonocardia</taxon>
    </lineage>
</organism>
<reference evidence="2" key="1">
    <citation type="journal article" date="2019" name="Int. J. Syst. Evol. Microbiol.">
        <title>The Global Catalogue of Microorganisms (GCM) 10K type strain sequencing project: providing services to taxonomists for standard genome sequencing and annotation.</title>
        <authorList>
            <consortium name="The Broad Institute Genomics Platform"/>
            <consortium name="The Broad Institute Genome Sequencing Center for Infectious Disease"/>
            <person name="Wu L."/>
            <person name="Ma J."/>
        </authorList>
    </citation>
    <scope>NUCLEOTIDE SEQUENCE [LARGE SCALE GENOMIC DNA]</scope>
    <source>
        <strain evidence="2">JCM 11896</strain>
    </source>
</reference>
<protein>
    <submittedName>
        <fullName evidence="1">Uncharacterized protein</fullName>
    </submittedName>
</protein>
<sequence>MVDGRGDPSRYRTTRWSVGVRRAEQIPAVAGDVTEHDDASVRLGTWLGAELDPGRPHVRVPALEFVVPEEEPDPPGMLVPDRPGLALPVGASWRNAMR</sequence>
<gene>
    <name evidence="1" type="ORF">GCM10009613_38110</name>
</gene>
<evidence type="ECO:0000313" key="1">
    <source>
        <dbReference type="EMBL" id="GAA1392690.1"/>
    </source>
</evidence>
<accession>A0ABP4IKE9</accession>
<keyword evidence="2" id="KW-1185">Reference proteome</keyword>
<name>A0ABP4IKE9_9PSEU</name>
<comment type="caution">
    <text evidence="1">The sequence shown here is derived from an EMBL/GenBank/DDBJ whole genome shotgun (WGS) entry which is preliminary data.</text>
</comment>
<evidence type="ECO:0000313" key="2">
    <source>
        <dbReference type="Proteomes" id="UP001501414"/>
    </source>
</evidence>
<dbReference type="EMBL" id="BAAAJK010000018">
    <property type="protein sequence ID" value="GAA1392690.1"/>
    <property type="molecule type" value="Genomic_DNA"/>
</dbReference>
<dbReference type="Proteomes" id="UP001501414">
    <property type="component" value="Unassembled WGS sequence"/>
</dbReference>
<proteinExistence type="predicted"/>